<proteinExistence type="predicted"/>
<dbReference type="GO" id="GO:0030973">
    <property type="term" value="F:molybdate ion binding"/>
    <property type="evidence" value="ECO:0007669"/>
    <property type="project" value="TreeGrafter"/>
</dbReference>
<dbReference type="STRING" id="593750.Metfor_0689"/>
<dbReference type="HOGENOM" id="CLU_065520_0_1_2"/>
<evidence type="ECO:0000256" key="1">
    <source>
        <dbReference type="ARBA" id="ARBA00022723"/>
    </source>
</evidence>
<organism evidence="3 4">
    <name type="scientific">Methanoregula formicica (strain DSM 22288 / NBRC 105244 / SMSP)</name>
    <dbReference type="NCBI Taxonomy" id="593750"/>
    <lineage>
        <taxon>Archaea</taxon>
        <taxon>Methanobacteriati</taxon>
        <taxon>Methanobacteriota</taxon>
        <taxon>Stenosarchaea group</taxon>
        <taxon>Methanomicrobia</taxon>
        <taxon>Methanomicrobiales</taxon>
        <taxon>Methanoregulaceae</taxon>
        <taxon>Methanoregula</taxon>
    </lineage>
</organism>
<dbReference type="GO" id="GO:0015689">
    <property type="term" value="P:molybdate ion transport"/>
    <property type="evidence" value="ECO:0007669"/>
    <property type="project" value="InterPro"/>
</dbReference>
<evidence type="ECO:0000256" key="2">
    <source>
        <dbReference type="ARBA" id="ARBA00022729"/>
    </source>
</evidence>
<dbReference type="SUPFAM" id="SSF53850">
    <property type="entry name" value="Periplasmic binding protein-like II"/>
    <property type="match status" value="1"/>
</dbReference>
<gene>
    <name evidence="3" type="ordered locus">Metfor_0689</name>
</gene>
<dbReference type="InParanoid" id="L0HF94"/>
<reference evidence="3 4" key="2">
    <citation type="journal article" date="2014" name="Genome Announc.">
        <title>Complete Genome Sequence of Methanoregula formicica SMSPT, a Mesophilic Hydrogenotrophic Methanogen Isolated from a Methanogenic Upflow Anaerobic Sludge Blanket Reactor.</title>
        <authorList>
            <person name="Yamamoto K."/>
            <person name="Tamaki H."/>
            <person name="Cadillo-Quiroz H."/>
            <person name="Imachi H."/>
            <person name="Kyrpides N."/>
            <person name="Woyke T."/>
            <person name="Goodwin L."/>
            <person name="Zinder S.H."/>
            <person name="Kamagata Y."/>
            <person name="Liu W.T."/>
        </authorList>
    </citation>
    <scope>NUCLEOTIDE SEQUENCE [LARGE SCALE GENOMIC DNA]</scope>
    <source>
        <strain evidence="4">DSM 22288 / NBRC 105244 / SMSP</strain>
    </source>
</reference>
<reference evidence="4" key="1">
    <citation type="submission" date="2011-12" db="EMBL/GenBank/DDBJ databases">
        <title>Complete sequence of Methanoregula formicicum SMSP.</title>
        <authorList>
            <person name="Lucas S."/>
            <person name="Han J."/>
            <person name="Lapidus A."/>
            <person name="Cheng J.-F."/>
            <person name="Goodwin L."/>
            <person name="Pitluck S."/>
            <person name="Peters L."/>
            <person name="Ovchinnikova G."/>
            <person name="Teshima H."/>
            <person name="Detter J.C."/>
            <person name="Han C."/>
            <person name="Tapia R."/>
            <person name="Land M."/>
            <person name="Hauser L."/>
            <person name="Kyrpides N."/>
            <person name="Ivanova N."/>
            <person name="Pagani I."/>
            <person name="Imachi H."/>
            <person name="Tamaki H."/>
            <person name="Sekiguchi Y."/>
            <person name="Kamagata Y."/>
            <person name="Cadillo-Quiroz H."/>
            <person name="Zinder S."/>
            <person name="Liu W.-T."/>
            <person name="Woyke T."/>
        </authorList>
    </citation>
    <scope>NUCLEOTIDE SEQUENCE [LARGE SCALE GENOMIC DNA]</scope>
    <source>
        <strain evidence="4">DSM 22288 / NBRC 105244 / SMSP</strain>
    </source>
</reference>
<dbReference type="eggNOG" id="arCOG00219">
    <property type="taxonomic scope" value="Archaea"/>
</dbReference>
<keyword evidence="4" id="KW-1185">Reference proteome</keyword>
<dbReference type="PANTHER" id="PTHR30632:SF0">
    <property type="entry name" value="SULFATE-BINDING PROTEIN"/>
    <property type="match status" value="1"/>
</dbReference>
<dbReference type="KEGG" id="mfo:Metfor_0689"/>
<accession>L0HF94</accession>
<dbReference type="AlphaFoldDB" id="L0HF94"/>
<name>L0HF94_METFS</name>
<dbReference type="PANTHER" id="PTHR30632">
    <property type="entry name" value="MOLYBDATE-BINDING PERIPLASMIC PROTEIN"/>
    <property type="match status" value="1"/>
</dbReference>
<dbReference type="NCBIfam" id="TIGR01256">
    <property type="entry name" value="modA"/>
    <property type="match status" value="1"/>
</dbReference>
<protein>
    <submittedName>
        <fullName evidence="3">Molybdenum ABC transporter, periplasmic molybdate-binding protein</fullName>
    </submittedName>
</protein>
<keyword evidence="2" id="KW-0732">Signal</keyword>
<evidence type="ECO:0000313" key="4">
    <source>
        <dbReference type="Proteomes" id="UP000010824"/>
    </source>
</evidence>
<keyword evidence="1" id="KW-0479">Metal-binding</keyword>
<dbReference type="InterPro" id="IPR050682">
    <property type="entry name" value="ModA/WtpA"/>
</dbReference>
<dbReference type="GO" id="GO:0046872">
    <property type="term" value="F:metal ion binding"/>
    <property type="evidence" value="ECO:0007669"/>
    <property type="project" value="UniProtKB-KW"/>
</dbReference>
<sequence length="323" mass="33730" precursor="true">MQQKSSTRTLMIIGIVINLLLVTALIAGCTSTSTAPATPSATAAPVSTPAALETAAPTLVVTTAAPAATKEAVKPTSTPKPVYTYSEGNVVAYTAASLSGVSPKLAEGFEKMYPGHKVVFNLAGTQALKTQVQNGAYCDVFISASNSYTNELTKGGYFVSGTVKPLTSNYVIVILPKDNPANIRSLSDLAKKGVKIAVADKSVPVGTATTSVIANLAKSANYGKEWNSSVYGNIVTYETSEPAVAGKVELGEVDAGFVYESTYIAGKDKFVAISVPKAINYLQTYTIGVMKDSTSKGAAADFETFMLSADGQQILEDYGFRPL</sequence>
<dbReference type="Gene3D" id="3.40.190.10">
    <property type="entry name" value="Periplasmic binding protein-like II"/>
    <property type="match status" value="2"/>
</dbReference>
<evidence type="ECO:0000313" key="3">
    <source>
        <dbReference type="EMBL" id="AGB01749.1"/>
    </source>
</evidence>
<dbReference type="CDD" id="cd13538">
    <property type="entry name" value="PBP2_ModA_like_1"/>
    <property type="match status" value="1"/>
</dbReference>
<dbReference type="EMBL" id="CP003167">
    <property type="protein sequence ID" value="AGB01749.1"/>
    <property type="molecule type" value="Genomic_DNA"/>
</dbReference>
<dbReference type="GeneID" id="14310002"/>
<dbReference type="Pfam" id="PF13531">
    <property type="entry name" value="SBP_bac_11"/>
    <property type="match status" value="1"/>
</dbReference>
<dbReference type="InterPro" id="IPR005950">
    <property type="entry name" value="ModA"/>
</dbReference>
<dbReference type="Proteomes" id="UP000010824">
    <property type="component" value="Chromosome"/>
</dbReference>
<dbReference type="RefSeq" id="WP_015284713.1">
    <property type="nucleotide sequence ID" value="NC_019943.1"/>
</dbReference>
<dbReference type="PROSITE" id="PS51257">
    <property type="entry name" value="PROKAR_LIPOPROTEIN"/>
    <property type="match status" value="1"/>
</dbReference>